<keyword evidence="2" id="KW-1003">Cell membrane</keyword>
<keyword evidence="11" id="KW-1071">Ligand-gated ion channel</keyword>
<protein>
    <submittedName>
        <fullName evidence="17">Neuronal acetylcholine receptor subunit beta-3</fullName>
    </submittedName>
</protein>
<evidence type="ECO:0000256" key="1">
    <source>
        <dbReference type="ARBA" id="ARBA00022448"/>
    </source>
</evidence>
<dbReference type="FunFam" id="2.70.170.10:FF:000028">
    <property type="entry name" value="AcetylCholine Receptor"/>
    <property type="match status" value="1"/>
</dbReference>
<evidence type="ECO:0000256" key="11">
    <source>
        <dbReference type="ARBA" id="ARBA00023286"/>
    </source>
</evidence>
<feature type="chain" id="PRO_5041767836" evidence="14">
    <location>
        <begin position="22"/>
        <end position="508"/>
    </location>
</feature>
<feature type="domain" description="Neurotransmitter-gated ion-channel ligand-binding" evidence="15">
    <location>
        <begin position="32"/>
        <end position="242"/>
    </location>
</feature>
<evidence type="ECO:0000256" key="10">
    <source>
        <dbReference type="ARBA" id="ARBA00023180"/>
    </source>
</evidence>
<dbReference type="Gene3D" id="2.70.170.10">
    <property type="entry name" value="Neurotransmitter-gated ion-channel ligand-binding domain"/>
    <property type="match status" value="1"/>
</dbReference>
<feature type="transmembrane region" description="Helical" evidence="14">
    <location>
        <begin position="307"/>
        <end position="328"/>
    </location>
</feature>
<dbReference type="PRINTS" id="PR00254">
    <property type="entry name" value="NICOTINICR"/>
</dbReference>
<dbReference type="GO" id="GO:0022848">
    <property type="term" value="F:acetylcholine-gated monoatomic cation-selective channel activity"/>
    <property type="evidence" value="ECO:0007669"/>
    <property type="project" value="InterPro"/>
</dbReference>
<evidence type="ECO:0000259" key="15">
    <source>
        <dbReference type="Pfam" id="PF02931"/>
    </source>
</evidence>
<evidence type="ECO:0000256" key="4">
    <source>
        <dbReference type="ARBA" id="ARBA00022989"/>
    </source>
</evidence>
<dbReference type="InterPro" id="IPR006201">
    <property type="entry name" value="Neur_channel"/>
</dbReference>
<dbReference type="SUPFAM" id="SSF90112">
    <property type="entry name" value="Neurotransmitter-gated ion-channel transmembrane pore"/>
    <property type="match status" value="1"/>
</dbReference>
<dbReference type="EMBL" id="JASAOG010000129">
    <property type="protein sequence ID" value="KAK0049136.1"/>
    <property type="molecule type" value="Genomic_DNA"/>
</dbReference>
<reference evidence="17" key="1">
    <citation type="journal article" date="2023" name="PLoS Negl. Trop. Dis.">
        <title>A genome sequence for Biomphalaria pfeifferi, the major vector snail for the human-infecting parasite Schistosoma mansoni.</title>
        <authorList>
            <person name="Bu L."/>
            <person name="Lu L."/>
            <person name="Laidemitt M.R."/>
            <person name="Zhang S.M."/>
            <person name="Mutuku M."/>
            <person name="Mkoji G."/>
            <person name="Steinauer M."/>
            <person name="Loker E.S."/>
        </authorList>
    </citation>
    <scope>NUCLEOTIDE SEQUENCE</scope>
    <source>
        <strain evidence="17">KasaAsao</strain>
    </source>
</reference>
<keyword evidence="6 14" id="KW-0406">Ion transport</keyword>
<keyword evidence="4 14" id="KW-1133">Transmembrane helix</keyword>
<comment type="caution">
    <text evidence="17">The sequence shown here is derived from an EMBL/GenBank/DDBJ whole genome shotgun (WGS) entry which is preliminary data.</text>
</comment>
<dbReference type="AlphaFoldDB" id="A0AAD8B731"/>
<keyword evidence="12 14" id="KW-0407">Ion channel</keyword>
<keyword evidence="18" id="KW-1185">Reference proteome</keyword>
<keyword evidence="14" id="KW-0732">Signal</keyword>
<organism evidence="17 18">
    <name type="scientific">Biomphalaria pfeifferi</name>
    <name type="common">Bloodfluke planorb</name>
    <name type="synonym">Freshwater snail</name>
    <dbReference type="NCBI Taxonomy" id="112525"/>
    <lineage>
        <taxon>Eukaryota</taxon>
        <taxon>Metazoa</taxon>
        <taxon>Spiralia</taxon>
        <taxon>Lophotrochozoa</taxon>
        <taxon>Mollusca</taxon>
        <taxon>Gastropoda</taxon>
        <taxon>Heterobranchia</taxon>
        <taxon>Euthyneura</taxon>
        <taxon>Panpulmonata</taxon>
        <taxon>Hygrophila</taxon>
        <taxon>Lymnaeoidea</taxon>
        <taxon>Planorbidae</taxon>
        <taxon>Biomphalaria</taxon>
    </lineage>
</organism>
<feature type="domain" description="Neurotransmitter-gated ion-channel transmembrane" evidence="16">
    <location>
        <begin position="250"/>
        <end position="466"/>
    </location>
</feature>
<dbReference type="Gene3D" id="1.20.58.390">
    <property type="entry name" value="Neurotransmitter-gated ion-channel transmembrane domain"/>
    <property type="match status" value="2"/>
</dbReference>
<dbReference type="PANTHER" id="PTHR18945">
    <property type="entry name" value="NEUROTRANSMITTER GATED ION CHANNEL"/>
    <property type="match status" value="1"/>
</dbReference>
<evidence type="ECO:0000256" key="2">
    <source>
        <dbReference type="ARBA" id="ARBA00022475"/>
    </source>
</evidence>
<dbReference type="CDD" id="cd19051">
    <property type="entry name" value="LGIC_TM_cation"/>
    <property type="match status" value="1"/>
</dbReference>
<dbReference type="Proteomes" id="UP001233172">
    <property type="component" value="Unassembled WGS sequence"/>
</dbReference>
<dbReference type="InterPro" id="IPR002394">
    <property type="entry name" value="Nicotinic_acetylcholine_rcpt"/>
</dbReference>
<feature type="transmembrane region" description="Helical" evidence="14">
    <location>
        <begin position="245"/>
        <end position="268"/>
    </location>
</feature>
<gene>
    <name evidence="17" type="ORF">Bpfe_021415</name>
</gene>
<dbReference type="Pfam" id="PF02931">
    <property type="entry name" value="Neur_chan_LBD"/>
    <property type="match status" value="1"/>
</dbReference>
<dbReference type="PRINTS" id="PR00252">
    <property type="entry name" value="NRIONCHANNEL"/>
</dbReference>
<dbReference type="InterPro" id="IPR036734">
    <property type="entry name" value="Neur_chan_lig-bd_sf"/>
</dbReference>
<evidence type="ECO:0000259" key="16">
    <source>
        <dbReference type="Pfam" id="PF02932"/>
    </source>
</evidence>
<dbReference type="SUPFAM" id="SSF63712">
    <property type="entry name" value="Nicotinic receptor ligand binding domain-like"/>
    <property type="match status" value="1"/>
</dbReference>
<evidence type="ECO:0000256" key="8">
    <source>
        <dbReference type="ARBA" id="ARBA00023157"/>
    </source>
</evidence>
<accession>A0AAD8B731</accession>
<evidence type="ECO:0000256" key="5">
    <source>
        <dbReference type="ARBA" id="ARBA00023018"/>
    </source>
</evidence>
<dbReference type="InterPro" id="IPR006029">
    <property type="entry name" value="Neurotrans-gated_channel_TM"/>
</dbReference>
<evidence type="ECO:0000256" key="12">
    <source>
        <dbReference type="ARBA" id="ARBA00023303"/>
    </source>
</evidence>
<reference evidence="17" key="2">
    <citation type="submission" date="2023-04" db="EMBL/GenBank/DDBJ databases">
        <authorList>
            <person name="Bu L."/>
            <person name="Lu L."/>
            <person name="Laidemitt M.R."/>
            <person name="Zhang S.M."/>
            <person name="Mutuku M."/>
            <person name="Mkoji G."/>
            <person name="Steinauer M."/>
            <person name="Loker E.S."/>
        </authorList>
    </citation>
    <scope>NUCLEOTIDE SEQUENCE</scope>
    <source>
        <strain evidence="17">KasaAsao</strain>
        <tissue evidence="17">Whole Snail</tissue>
    </source>
</reference>
<evidence type="ECO:0000313" key="17">
    <source>
        <dbReference type="EMBL" id="KAK0049136.1"/>
    </source>
</evidence>
<dbReference type="InterPro" id="IPR036719">
    <property type="entry name" value="Neuro-gated_channel_TM_sf"/>
</dbReference>
<feature type="transmembrane region" description="Helical" evidence="14">
    <location>
        <begin position="275"/>
        <end position="292"/>
    </location>
</feature>
<keyword evidence="7 14" id="KW-0472">Membrane</keyword>
<evidence type="ECO:0000256" key="9">
    <source>
        <dbReference type="ARBA" id="ARBA00023170"/>
    </source>
</evidence>
<comment type="subcellular location">
    <subcellularLocation>
        <location evidence="13">Synaptic cell membrane</location>
        <topology evidence="13">Multi-pass membrane protein</topology>
    </subcellularLocation>
</comment>
<keyword evidence="8" id="KW-1015">Disulfide bond</keyword>
<evidence type="ECO:0000256" key="13">
    <source>
        <dbReference type="ARBA" id="ARBA00034099"/>
    </source>
</evidence>
<dbReference type="Pfam" id="PF02932">
    <property type="entry name" value="Neur_chan_memb"/>
    <property type="match status" value="1"/>
</dbReference>
<keyword evidence="3 14" id="KW-0812">Transmembrane</keyword>
<evidence type="ECO:0000256" key="14">
    <source>
        <dbReference type="RuleBase" id="RU000687"/>
    </source>
</evidence>
<dbReference type="InterPro" id="IPR006202">
    <property type="entry name" value="Neur_chan_lig-bd"/>
</dbReference>
<dbReference type="GO" id="GO:0004888">
    <property type="term" value="F:transmembrane signaling receptor activity"/>
    <property type="evidence" value="ECO:0007669"/>
    <property type="project" value="InterPro"/>
</dbReference>
<feature type="signal peptide" evidence="14">
    <location>
        <begin position="1"/>
        <end position="21"/>
    </location>
</feature>
<evidence type="ECO:0000313" key="18">
    <source>
        <dbReference type="Proteomes" id="UP001233172"/>
    </source>
</evidence>
<evidence type="ECO:0000256" key="3">
    <source>
        <dbReference type="ARBA" id="ARBA00022692"/>
    </source>
</evidence>
<keyword evidence="5" id="KW-0770">Synapse</keyword>
<dbReference type="InterPro" id="IPR038050">
    <property type="entry name" value="Neuro_actylchol_rec"/>
</dbReference>
<evidence type="ECO:0000256" key="6">
    <source>
        <dbReference type="ARBA" id="ARBA00023065"/>
    </source>
</evidence>
<proteinExistence type="inferred from homology"/>
<sequence length="508" mass="58594">MVVLTSIVTVLLCVCLRQVQSYKRRTGMSFEETVVNKIIESYKQRTTLSRPVLNYNDTLKVEFAIQLTQIMSLNEQDQVLTLNIWDQKLWNDAQIQWNKTEYGNVSSVRIPCEHIWTPDIKLHNYADLRLTAHRDALCIISYDGSVYNVPQVVYRSSCPIDVYVFPFDVQNCTLKFGSWTYDGNKVDVVFFENKAYIDLTEFIESSSWAILDVPAYRLNKTMPCCPGQFWVELQYHLVFQRRSALFNYILILPCILLTTITLVLFFIPPESPAKMQLGLAIFIAFFVLLRLLEKNLPPGTSRMPLLGTYYCLNMILITLSSFLNVLIVDLTTHGQRTQAPPKVGMFFFKYIAKCLMMDDLVRPFIVNKPKTRTPKDDMGKIEEKVWKHEGHGSDEALVTIQREHQAQSSGPLAEIEHKLSELREFLKTQKTRLDERDRKENIAKQWKAMALVLDRVFFFVYMGIIIISLSYTLPVLTSSDAYYNKTRVEMARSPVPNASSNVTNSTSE</sequence>
<keyword evidence="1 14" id="KW-0813">Transport</keyword>
<feature type="transmembrane region" description="Helical" evidence="14">
    <location>
        <begin position="448"/>
        <end position="473"/>
    </location>
</feature>
<dbReference type="GO" id="GO:0045211">
    <property type="term" value="C:postsynaptic membrane"/>
    <property type="evidence" value="ECO:0007669"/>
    <property type="project" value="InterPro"/>
</dbReference>
<keyword evidence="10" id="KW-0325">Glycoprotein</keyword>
<dbReference type="PROSITE" id="PS00236">
    <property type="entry name" value="NEUROTR_ION_CHANNEL"/>
    <property type="match status" value="1"/>
</dbReference>
<name>A0AAD8B731_BIOPF</name>
<dbReference type="InterPro" id="IPR018000">
    <property type="entry name" value="Neurotransmitter_ion_chnl_CS"/>
</dbReference>
<keyword evidence="9 17" id="KW-0675">Receptor</keyword>
<comment type="similarity">
    <text evidence="14">Belongs to the ligand-gated ion channel (TC 1.A.9) family.</text>
</comment>
<evidence type="ECO:0000256" key="7">
    <source>
        <dbReference type="ARBA" id="ARBA00023136"/>
    </source>
</evidence>